<dbReference type="Pfam" id="PF13561">
    <property type="entry name" value="adh_short_C2"/>
    <property type="match status" value="1"/>
</dbReference>
<comment type="caution">
    <text evidence="3">The sequence shown here is derived from an EMBL/GenBank/DDBJ whole genome shotgun (WGS) entry which is preliminary data.</text>
</comment>
<evidence type="ECO:0000313" key="4">
    <source>
        <dbReference type="Proteomes" id="UP000291301"/>
    </source>
</evidence>
<proteinExistence type="inferred from homology"/>
<reference evidence="3 4" key="1">
    <citation type="journal article" date="2015" name="Antonie Van Leeuwenhoek">
        <title>Oricola cellulosilytica gen. nov., sp. nov., a cellulose-degrading bacterium of the family Phyllobacteriaceae isolated from surface seashore water, and emended descriptions of Mesorhizobium loti and Phyllobacterium myrsinacearum.</title>
        <authorList>
            <person name="Hameed A."/>
            <person name="Shahina M."/>
            <person name="Lai W.A."/>
            <person name="Lin S.Y."/>
            <person name="Young L.S."/>
            <person name="Liu Y.C."/>
            <person name="Hsu Y.H."/>
            <person name="Young C.C."/>
        </authorList>
    </citation>
    <scope>NUCLEOTIDE SEQUENCE [LARGE SCALE GENOMIC DNA]</scope>
    <source>
        <strain evidence="3 4">KCTC 52183</strain>
    </source>
</reference>
<evidence type="ECO:0000259" key="2">
    <source>
        <dbReference type="SMART" id="SM00822"/>
    </source>
</evidence>
<evidence type="ECO:0000313" key="3">
    <source>
        <dbReference type="EMBL" id="TCD15386.1"/>
    </source>
</evidence>
<dbReference type="PRINTS" id="PR00080">
    <property type="entry name" value="SDRFAMILY"/>
</dbReference>
<dbReference type="InterPro" id="IPR002347">
    <property type="entry name" value="SDR_fam"/>
</dbReference>
<dbReference type="RefSeq" id="WP_131567422.1">
    <property type="nucleotide sequence ID" value="NZ_JAINFK010000004.1"/>
</dbReference>
<dbReference type="SUPFAM" id="SSF51735">
    <property type="entry name" value="NAD(P)-binding Rossmann-fold domains"/>
    <property type="match status" value="1"/>
</dbReference>
<dbReference type="AlphaFoldDB" id="A0A4R0PDK7"/>
<dbReference type="InterPro" id="IPR036291">
    <property type="entry name" value="NAD(P)-bd_dom_sf"/>
</dbReference>
<dbReference type="PANTHER" id="PTHR42879:SF2">
    <property type="entry name" value="3-OXOACYL-[ACYL-CARRIER-PROTEIN] REDUCTASE FABG"/>
    <property type="match status" value="1"/>
</dbReference>
<feature type="domain" description="Ketoreductase" evidence="2">
    <location>
        <begin position="10"/>
        <end position="190"/>
    </location>
</feature>
<evidence type="ECO:0000256" key="1">
    <source>
        <dbReference type="ARBA" id="ARBA00006484"/>
    </source>
</evidence>
<dbReference type="InterPro" id="IPR057326">
    <property type="entry name" value="KR_dom"/>
</dbReference>
<dbReference type="InterPro" id="IPR050259">
    <property type="entry name" value="SDR"/>
</dbReference>
<dbReference type="EMBL" id="SJST01000002">
    <property type="protein sequence ID" value="TCD15386.1"/>
    <property type="molecule type" value="Genomic_DNA"/>
</dbReference>
<accession>A0A4R0PDK7</accession>
<dbReference type="FunFam" id="3.40.50.720:FF:000084">
    <property type="entry name" value="Short-chain dehydrogenase reductase"/>
    <property type="match status" value="1"/>
</dbReference>
<dbReference type="Gene3D" id="3.40.50.720">
    <property type="entry name" value="NAD(P)-binding Rossmann-like Domain"/>
    <property type="match status" value="1"/>
</dbReference>
<organism evidence="3 4">
    <name type="scientific">Oricola cellulosilytica</name>
    <dbReference type="NCBI Taxonomy" id="1429082"/>
    <lineage>
        <taxon>Bacteria</taxon>
        <taxon>Pseudomonadati</taxon>
        <taxon>Pseudomonadota</taxon>
        <taxon>Alphaproteobacteria</taxon>
        <taxon>Hyphomicrobiales</taxon>
        <taxon>Ahrensiaceae</taxon>
        <taxon>Oricola</taxon>
    </lineage>
</organism>
<dbReference type="Proteomes" id="UP000291301">
    <property type="component" value="Unassembled WGS sequence"/>
</dbReference>
<sequence>MAYEIDLSGRVALVTGATRGIGASTALLLAKAGAEVSVVGRDRPVLQAAADKIENITGKLPHVIEADLSDPLAPDAIFRAVVAQHKRLDILVNNAGILADGVIGTFTLEKIETTLRINTVSAMQLMQLGARLMMRKGGGSMINTTSIMATNGAEGQFAYASAKAALIGATKSAARELGPNGIRVNCIAPGLIDTDMIAGLDDHVREKRRQQIALKREGTPEEVAKLTLFLASDMSSYINGQVVAVDGMMAL</sequence>
<keyword evidence="4" id="KW-1185">Reference proteome</keyword>
<name>A0A4R0PDK7_9HYPH</name>
<comment type="similarity">
    <text evidence="1">Belongs to the short-chain dehydrogenases/reductases (SDR) family.</text>
</comment>
<gene>
    <name evidence="3" type="ORF">E0D97_07610</name>
</gene>
<dbReference type="SMART" id="SM00822">
    <property type="entry name" value="PKS_KR"/>
    <property type="match status" value="1"/>
</dbReference>
<dbReference type="PRINTS" id="PR00081">
    <property type="entry name" value="GDHRDH"/>
</dbReference>
<dbReference type="PANTHER" id="PTHR42879">
    <property type="entry name" value="3-OXOACYL-(ACYL-CARRIER-PROTEIN) REDUCTASE"/>
    <property type="match status" value="1"/>
</dbReference>
<protein>
    <submittedName>
        <fullName evidence="3">SDR family oxidoreductase</fullName>
    </submittedName>
</protein>